<accession>A0AAV4UQL1</accession>
<organism evidence="1 2">
    <name type="scientific">Caerostris extrusa</name>
    <name type="common">Bark spider</name>
    <name type="synonym">Caerostris bankana</name>
    <dbReference type="NCBI Taxonomy" id="172846"/>
    <lineage>
        <taxon>Eukaryota</taxon>
        <taxon>Metazoa</taxon>
        <taxon>Ecdysozoa</taxon>
        <taxon>Arthropoda</taxon>
        <taxon>Chelicerata</taxon>
        <taxon>Arachnida</taxon>
        <taxon>Araneae</taxon>
        <taxon>Araneomorphae</taxon>
        <taxon>Entelegynae</taxon>
        <taxon>Araneoidea</taxon>
        <taxon>Araneidae</taxon>
        <taxon>Caerostris</taxon>
    </lineage>
</organism>
<sequence>MRINNLLEFGNYLFRLDSNFVSTLKTFGLENSFHVRRCCHWVGKEPSSAWWCRRGVLTSAWMGSLKRHASELCRLGTFLDIPPKYVILQGLLMESFC</sequence>
<evidence type="ECO:0000313" key="1">
    <source>
        <dbReference type="EMBL" id="GIY60145.1"/>
    </source>
</evidence>
<protein>
    <submittedName>
        <fullName evidence="1">Uncharacterized protein</fullName>
    </submittedName>
</protein>
<dbReference type="Proteomes" id="UP001054945">
    <property type="component" value="Unassembled WGS sequence"/>
</dbReference>
<name>A0AAV4UQL1_CAEEX</name>
<comment type="caution">
    <text evidence="1">The sequence shown here is derived from an EMBL/GenBank/DDBJ whole genome shotgun (WGS) entry which is preliminary data.</text>
</comment>
<proteinExistence type="predicted"/>
<dbReference type="AlphaFoldDB" id="A0AAV4UQL1"/>
<evidence type="ECO:0000313" key="2">
    <source>
        <dbReference type="Proteomes" id="UP001054945"/>
    </source>
</evidence>
<keyword evidence="2" id="KW-1185">Reference proteome</keyword>
<gene>
    <name evidence="1" type="ORF">CEXT_381331</name>
</gene>
<dbReference type="EMBL" id="BPLR01013282">
    <property type="protein sequence ID" value="GIY60145.1"/>
    <property type="molecule type" value="Genomic_DNA"/>
</dbReference>
<reference evidence="1 2" key="1">
    <citation type="submission" date="2021-06" db="EMBL/GenBank/DDBJ databases">
        <title>Caerostris extrusa draft genome.</title>
        <authorList>
            <person name="Kono N."/>
            <person name="Arakawa K."/>
        </authorList>
    </citation>
    <scope>NUCLEOTIDE SEQUENCE [LARGE SCALE GENOMIC DNA]</scope>
</reference>